<dbReference type="Proteomes" id="UP000026961">
    <property type="component" value="Chromosome 3"/>
</dbReference>
<dbReference type="Gramene" id="OGLUM03G12450.1">
    <property type="protein sequence ID" value="OGLUM03G12450.1"/>
    <property type="gene ID" value="OGLUM03G12450"/>
</dbReference>
<reference evidence="2" key="2">
    <citation type="submission" date="2018-05" db="EMBL/GenBank/DDBJ databases">
        <title>OgluRS3 (Oryza glumaepatula Reference Sequence Version 3).</title>
        <authorList>
            <person name="Zhang J."/>
            <person name="Kudrna D."/>
            <person name="Lee S."/>
            <person name="Talag J."/>
            <person name="Welchert J."/>
            <person name="Wing R.A."/>
        </authorList>
    </citation>
    <scope>NUCLEOTIDE SEQUENCE [LARGE SCALE GENOMIC DNA]</scope>
</reference>
<evidence type="ECO:0000313" key="2">
    <source>
        <dbReference type="EnsemblPlants" id="OGLUM03G12450.1"/>
    </source>
</evidence>
<dbReference type="HOGENOM" id="CLU_2926386_0_0_1"/>
<evidence type="ECO:0000313" key="3">
    <source>
        <dbReference type="Proteomes" id="UP000026961"/>
    </source>
</evidence>
<feature type="region of interest" description="Disordered" evidence="1">
    <location>
        <begin position="20"/>
        <end position="61"/>
    </location>
</feature>
<protein>
    <submittedName>
        <fullName evidence="2">Uncharacterized protein</fullName>
    </submittedName>
</protein>
<keyword evidence="3" id="KW-1185">Reference proteome</keyword>
<name>A0A0D9Z5D3_9ORYZ</name>
<reference evidence="2" key="1">
    <citation type="submission" date="2015-04" db="UniProtKB">
        <authorList>
            <consortium name="EnsemblPlants"/>
        </authorList>
    </citation>
    <scope>IDENTIFICATION</scope>
</reference>
<dbReference type="AlphaFoldDB" id="A0A0D9Z5D3"/>
<accession>A0A0D9Z5D3</accession>
<evidence type="ECO:0000256" key="1">
    <source>
        <dbReference type="SAM" id="MobiDB-lite"/>
    </source>
</evidence>
<sequence length="61" mass="6648">MLSGTKKERCILGQLRARPSRGIRRGGGKEAVGLATDPPFARRHVNGSKADKAPRTFMVGW</sequence>
<dbReference type="EnsemblPlants" id="OGLUM03G12450.1">
    <property type="protein sequence ID" value="OGLUM03G12450.1"/>
    <property type="gene ID" value="OGLUM03G12450"/>
</dbReference>
<proteinExistence type="predicted"/>
<organism evidence="2">
    <name type="scientific">Oryza glumipatula</name>
    <dbReference type="NCBI Taxonomy" id="40148"/>
    <lineage>
        <taxon>Eukaryota</taxon>
        <taxon>Viridiplantae</taxon>
        <taxon>Streptophyta</taxon>
        <taxon>Embryophyta</taxon>
        <taxon>Tracheophyta</taxon>
        <taxon>Spermatophyta</taxon>
        <taxon>Magnoliopsida</taxon>
        <taxon>Liliopsida</taxon>
        <taxon>Poales</taxon>
        <taxon>Poaceae</taxon>
        <taxon>BOP clade</taxon>
        <taxon>Oryzoideae</taxon>
        <taxon>Oryzeae</taxon>
        <taxon>Oryzinae</taxon>
        <taxon>Oryza</taxon>
    </lineage>
</organism>